<proteinExistence type="predicted"/>
<accession>A0A392UFE1</accession>
<organism evidence="2 3">
    <name type="scientific">Trifolium medium</name>
    <dbReference type="NCBI Taxonomy" id="97028"/>
    <lineage>
        <taxon>Eukaryota</taxon>
        <taxon>Viridiplantae</taxon>
        <taxon>Streptophyta</taxon>
        <taxon>Embryophyta</taxon>
        <taxon>Tracheophyta</taxon>
        <taxon>Spermatophyta</taxon>
        <taxon>Magnoliopsida</taxon>
        <taxon>eudicotyledons</taxon>
        <taxon>Gunneridae</taxon>
        <taxon>Pentapetalae</taxon>
        <taxon>rosids</taxon>
        <taxon>fabids</taxon>
        <taxon>Fabales</taxon>
        <taxon>Fabaceae</taxon>
        <taxon>Papilionoideae</taxon>
        <taxon>50 kb inversion clade</taxon>
        <taxon>NPAAA clade</taxon>
        <taxon>Hologalegina</taxon>
        <taxon>IRL clade</taxon>
        <taxon>Trifolieae</taxon>
        <taxon>Trifolium</taxon>
    </lineage>
</organism>
<dbReference type="EMBL" id="LXQA010790298">
    <property type="protein sequence ID" value="MCI71136.1"/>
    <property type="molecule type" value="Genomic_DNA"/>
</dbReference>
<evidence type="ECO:0000313" key="2">
    <source>
        <dbReference type="EMBL" id="MCI71136.1"/>
    </source>
</evidence>
<reference evidence="2 3" key="1">
    <citation type="journal article" date="2018" name="Front. Plant Sci.">
        <title>Red Clover (Trifolium pratense) and Zigzag Clover (T. medium) - A Picture of Genomic Similarities and Differences.</title>
        <authorList>
            <person name="Dluhosova J."/>
            <person name="Istvanek J."/>
            <person name="Nedelnik J."/>
            <person name="Repkova J."/>
        </authorList>
    </citation>
    <scope>NUCLEOTIDE SEQUENCE [LARGE SCALE GENOMIC DNA]</scope>
    <source>
        <strain evidence="3">cv. 10/8</strain>
        <tissue evidence="2">Leaf</tissue>
    </source>
</reference>
<keyword evidence="3" id="KW-1185">Reference proteome</keyword>
<dbReference type="AlphaFoldDB" id="A0A392UFE1"/>
<protein>
    <submittedName>
        <fullName evidence="2">Uncharacterized protein</fullName>
    </submittedName>
</protein>
<name>A0A392UFE1_9FABA</name>
<dbReference type="Proteomes" id="UP000265520">
    <property type="component" value="Unassembled WGS sequence"/>
</dbReference>
<sequence>MSQNIGSEDQNDAYESKNLPGLAAPHTRPGMPSVCPLLPPPGLALNLPRGPMHTMQYS</sequence>
<feature type="non-terminal residue" evidence="2">
    <location>
        <position position="58"/>
    </location>
</feature>
<comment type="caution">
    <text evidence="2">The sequence shown here is derived from an EMBL/GenBank/DDBJ whole genome shotgun (WGS) entry which is preliminary data.</text>
</comment>
<evidence type="ECO:0000256" key="1">
    <source>
        <dbReference type="SAM" id="MobiDB-lite"/>
    </source>
</evidence>
<evidence type="ECO:0000313" key="3">
    <source>
        <dbReference type="Proteomes" id="UP000265520"/>
    </source>
</evidence>
<feature type="region of interest" description="Disordered" evidence="1">
    <location>
        <begin position="1"/>
        <end position="35"/>
    </location>
</feature>